<dbReference type="InParanoid" id="I1CEL0"/>
<dbReference type="GeneID" id="93618566"/>
<sequence length="52" mass="5666">MTHSIFSQAENSITLGDGVEPTEIDLGTTNNPNVGETRLLIRIIILCILFPP</sequence>
<dbReference type="VEuPathDB" id="FungiDB:RO3G_11601"/>
<accession>I1CEL0</accession>
<reference evidence="2 3" key="1">
    <citation type="journal article" date="2009" name="PLoS Genet.">
        <title>Genomic analysis of the basal lineage fungus Rhizopus oryzae reveals a whole-genome duplication.</title>
        <authorList>
            <person name="Ma L.-J."/>
            <person name="Ibrahim A.S."/>
            <person name="Skory C."/>
            <person name="Grabherr M.G."/>
            <person name="Burger G."/>
            <person name="Butler M."/>
            <person name="Elias M."/>
            <person name="Idnurm A."/>
            <person name="Lang B.F."/>
            <person name="Sone T."/>
            <person name="Abe A."/>
            <person name="Calvo S.E."/>
            <person name="Corrochano L.M."/>
            <person name="Engels R."/>
            <person name="Fu J."/>
            <person name="Hansberg W."/>
            <person name="Kim J.-M."/>
            <person name="Kodira C.D."/>
            <person name="Koehrsen M.J."/>
            <person name="Liu B."/>
            <person name="Miranda-Saavedra D."/>
            <person name="O'Leary S."/>
            <person name="Ortiz-Castellanos L."/>
            <person name="Poulter R."/>
            <person name="Rodriguez-Romero J."/>
            <person name="Ruiz-Herrera J."/>
            <person name="Shen Y.-Q."/>
            <person name="Zeng Q."/>
            <person name="Galagan J."/>
            <person name="Birren B.W."/>
            <person name="Cuomo C.A."/>
            <person name="Wickes B.L."/>
        </authorList>
    </citation>
    <scope>NUCLEOTIDE SEQUENCE [LARGE SCALE GENOMIC DNA]</scope>
    <source>
        <strain evidence="3">RA 99-880 / ATCC MYA-4621 / FGSC 9543 / NRRL 43880</strain>
    </source>
</reference>
<feature type="region of interest" description="Disordered" evidence="1">
    <location>
        <begin position="1"/>
        <end position="28"/>
    </location>
</feature>
<evidence type="ECO:0000313" key="3">
    <source>
        <dbReference type="Proteomes" id="UP000009138"/>
    </source>
</evidence>
<keyword evidence="3" id="KW-1185">Reference proteome</keyword>
<organism evidence="2 3">
    <name type="scientific">Rhizopus delemar (strain RA 99-880 / ATCC MYA-4621 / FGSC 9543 / NRRL 43880)</name>
    <name type="common">Mucormycosis agent</name>
    <name type="synonym">Rhizopus arrhizus var. delemar</name>
    <dbReference type="NCBI Taxonomy" id="246409"/>
    <lineage>
        <taxon>Eukaryota</taxon>
        <taxon>Fungi</taxon>
        <taxon>Fungi incertae sedis</taxon>
        <taxon>Mucoromycota</taxon>
        <taxon>Mucoromycotina</taxon>
        <taxon>Mucoromycetes</taxon>
        <taxon>Mucorales</taxon>
        <taxon>Mucorineae</taxon>
        <taxon>Rhizopodaceae</taxon>
        <taxon>Rhizopus</taxon>
    </lineage>
</organism>
<evidence type="ECO:0000256" key="1">
    <source>
        <dbReference type="SAM" id="MobiDB-lite"/>
    </source>
</evidence>
<name>I1CEL0_RHIO9</name>
<feature type="compositionally biased region" description="Polar residues" evidence="1">
    <location>
        <begin position="1"/>
        <end position="14"/>
    </location>
</feature>
<evidence type="ECO:0000313" key="2">
    <source>
        <dbReference type="EMBL" id="EIE86890.1"/>
    </source>
</evidence>
<dbReference type="RefSeq" id="XP_067522286.1">
    <property type="nucleotide sequence ID" value="XM_067666185.1"/>
</dbReference>
<protein>
    <submittedName>
        <fullName evidence="2">Uncharacterized protein</fullName>
    </submittedName>
</protein>
<proteinExistence type="predicted"/>
<dbReference type="Proteomes" id="UP000009138">
    <property type="component" value="Unassembled WGS sequence"/>
</dbReference>
<dbReference type="AlphaFoldDB" id="I1CEL0"/>
<dbReference type="EMBL" id="CH476740">
    <property type="protein sequence ID" value="EIE86890.1"/>
    <property type="molecule type" value="Genomic_DNA"/>
</dbReference>
<gene>
    <name evidence="2" type="ORF">RO3G_11601</name>
</gene>